<dbReference type="EMBL" id="QJVJ01000006">
    <property type="protein sequence ID" value="PYI54079.1"/>
    <property type="molecule type" value="Genomic_DNA"/>
</dbReference>
<dbReference type="SMART" id="SM00460">
    <property type="entry name" value="TGc"/>
    <property type="match status" value="1"/>
</dbReference>
<dbReference type="OrthoDB" id="1817605at2"/>
<reference evidence="3 4" key="1">
    <citation type="submission" date="2018-05" db="EMBL/GenBank/DDBJ databases">
        <title>Paenibacillus flagellatus sp. nov., isolated from selenium mineral soil.</title>
        <authorList>
            <person name="Dai X."/>
        </authorList>
    </citation>
    <scope>NUCLEOTIDE SEQUENCE [LARGE SCALE GENOMIC DNA]</scope>
    <source>
        <strain evidence="3 4">DXL2</strain>
    </source>
</reference>
<keyword evidence="3" id="KW-0645">Protease</keyword>
<evidence type="ECO:0000313" key="4">
    <source>
        <dbReference type="Proteomes" id="UP000247476"/>
    </source>
</evidence>
<name>A0A2V5K445_9BACL</name>
<dbReference type="Pfam" id="PF01841">
    <property type="entry name" value="Transglut_core"/>
    <property type="match status" value="1"/>
</dbReference>
<dbReference type="Proteomes" id="UP000247476">
    <property type="component" value="Unassembled WGS sequence"/>
</dbReference>
<comment type="caution">
    <text evidence="3">The sequence shown here is derived from an EMBL/GenBank/DDBJ whole genome shotgun (WGS) entry which is preliminary data.</text>
</comment>
<evidence type="ECO:0000313" key="3">
    <source>
        <dbReference type="EMBL" id="PYI54079.1"/>
    </source>
</evidence>
<sequence length="375" mass="40995">MSVNLVSLVLVCTVLASVVQGAFRGASGSAQRFVQFAAEGASTVVGVVAAWKLAEALSPALESWLIAKQIAIPNEEIGFFKQMYYTFVTAVRDFPLLRFGTVFVVAYSLCRVTLYRLGMAVAAATGLWSRPSGPGSGRKSWMSSGIGGAIGSLIGVGRALLIIACLFVYTALFPESPFAKYVQASGLYMQGATQVIEPVGGDLLEKRLPVFAEAVGQEFQHILQRKYEVIDARVPDDIAEAAKQIAAGKEDDEAKARALYQWVGTRVQYDWDKVELYETKRIWKEQTPEDTFATRKGVCIDYSRLYAVMARTVGLDVKVVTGLGYDGRGGYGPHAWNEVYLAERGEWVPLDSTWVSSGGNWFDPPGFDKTHIRDA</sequence>
<keyword evidence="1" id="KW-0812">Transmembrane</keyword>
<dbReference type="AlphaFoldDB" id="A0A2V5K445"/>
<dbReference type="PANTHER" id="PTHR33490:SF3">
    <property type="entry name" value="CONSERVED INTEGRAL MEMBRANE PROTEIN"/>
    <property type="match status" value="1"/>
</dbReference>
<feature type="transmembrane region" description="Helical" evidence="1">
    <location>
        <begin position="149"/>
        <end position="172"/>
    </location>
</feature>
<dbReference type="InterPro" id="IPR002931">
    <property type="entry name" value="Transglutaminase-like"/>
</dbReference>
<keyword evidence="1" id="KW-0472">Membrane</keyword>
<dbReference type="Gene3D" id="3.10.620.30">
    <property type="match status" value="1"/>
</dbReference>
<dbReference type="GO" id="GO:0006508">
    <property type="term" value="P:proteolysis"/>
    <property type="evidence" value="ECO:0007669"/>
    <property type="project" value="UniProtKB-KW"/>
</dbReference>
<evidence type="ECO:0000256" key="1">
    <source>
        <dbReference type="SAM" id="Phobius"/>
    </source>
</evidence>
<dbReference type="PANTHER" id="PTHR33490">
    <property type="entry name" value="BLR5614 PROTEIN-RELATED"/>
    <property type="match status" value="1"/>
</dbReference>
<feature type="domain" description="Transglutaminase-like" evidence="2">
    <location>
        <begin position="291"/>
        <end position="354"/>
    </location>
</feature>
<accession>A0A2V5K445</accession>
<protein>
    <submittedName>
        <fullName evidence="3">Cysteine protease</fullName>
    </submittedName>
</protein>
<feature type="transmembrane region" description="Helical" evidence="1">
    <location>
        <begin position="104"/>
        <end position="128"/>
    </location>
</feature>
<dbReference type="InterPro" id="IPR038765">
    <property type="entry name" value="Papain-like_cys_pep_sf"/>
</dbReference>
<proteinExistence type="predicted"/>
<organism evidence="3 4">
    <name type="scientific">Paenibacillus flagellatus</name>
    <dbReference type="NCBI Taxonomy" id="2211139"/>
    <lineage>
        <taxon>Bacteria</taxon>
        <taxon>Bacillati</taxon>
        <taxon>Bacillota</taxon>
        <taxon>Bacilli</taxon>
        <taxon>Bacillales</taxon>
        <taxon>Paenibacillaceae</taxon>
        <taxon>Paenibacillus</taxon>
    </lineage>
</organism>
<keyword evidence="1" id="KW-1133">Transmembrane helix</keyword>
<dbReference type="GO" id="GO:0008233">
    <property type="term" value="F:peptidase activity"/>
    <property type="evidence" value="ECO:0007669"/>
    <property type="project" value="UniProtKB-KW"/>
</dbReference>
<keyword evidence="3" id="KW-0378">Hydrolase</keyword>
<gene>
    <name evidence="3" type="ORF">DLM86_15855</name>
</gene>
<evidence type="ECO:0000259" key="2">
    <source>
        <dbReference type="SMART" id="SM00460"/>
    </source>
</evidence>
<keyword evidence="4" id="KW-1185">Reference proteome</keyword>
<dbReference type="SUPFAM" id="SSF54001">
    <property type="entry name" value="Cysteine proteinases"/>
    <property type="match status" value="1"/>
</dbReference>